<dbReference type="PROSITE" id="PS00028">
    <property type="entry name" value="ZINC_FINGER_C2H2_1"/>
    <property type="match status" value="12"/>
</dbReference>
<evidence type="ECO:0000256" key="2">
    <source>
        <dbReference type="ARBA" id="ARBA00022737"/>
    </source>
</evidence>
<evidence type="ECO:0000313" key="11">
    <source>
        <dbReference type="Proteomes" id="UP001159427"/>
    </source>
</evidence>
<dbReference type="InterPro" id="IPR050826">
    <property type="entry name" value="Krueppel_C2H2_ZnFinger"/>
</dbReference>
<proteinExistence type="predicted"/>
<feature type="domain" description="C2H2-type" evidence="8">
    <location>
        <begin position="468"/>
        <end position="495"/>
    </location>
</feature>
<evidence type="ECO:0000256" key="6">
    <source>
        <dbReference type="PROSITE-ProRule" id="PRU00042"/>
    </source>
</evidence>
<feature type="domain" description="C2H2-type" evidence="8">
    <location>
        <begin position="430"/>
        <end position="457"/>
    </location>
</feature>
<dbReference type="PROSITE" id="PS50157">
    <property type="entry name" value="ZINC_FINGER_C2H2_2"/>
    <property type="match status" value="12"/>
</dbReference>
<dbReference type="SMART" id="SM00355">
    <property type="entry name" value="ZnF_C2H2"/>
    <property type="match status" value="14"/>
</dbReference>
<dbReference type="InterPro" id="IPR036236">
    <property type="entry name" value="Znf_C2H2_sf"/>
</dbReference>
<evidence type="ECO:0008006" key="12">
    <source>
        <dbReference type="Google" id="ProtNLM"/>
    </source>
</evidence>
<dbReference type="SUPFAM" id="SSF57667">
    <property type="entry name" value="beta-beta-alpha zinc fingers"/>
    <property type="match status" value="6"/>
</dbReference>
<reference evidence="10 11" key="1">
    <citation type="submission" date="2022-05" db="EMBL/GenBank/DDBJ databases">
        <authorList>
            <consortium name="Genoscope - CEA"/>
            <person name="William W."/>
        </authorList>
    </citation>
    <scope>NUCLEOTIDE SEQUENCE [LARGE SCALE GENOMIC DNA]</scope>
</reference>
<feature type="compositionally biased region" description="Basic and acidic residues" evidence="7">
    <location>
        <begin position="284"/>
        <end position="300"/>
    </location>
</feature>
<keyword evidence="11" id="KW-1185">Reference proteome</keyword>
<dbReference type="Proteomes" id="UP001159427">
    <property type="component" value="Unassembled WGS sequence"/>
</dbReference>
<evidence type="ECO:0000256" key="7">
    <source>
        <dbReference type="SAM" id="MobiDB-lite"/>
    </source>
</evidence>
<organism evidence="10 11">
    <name type="scientific">Porites evermanni</name>
    <dbReference type="NCBI Taxonomy" id="104178"/>
    <lineage>
        <taxon>Eukaryota</taxon>
        <taxon>Metazoa</taxon>
        <taxon>Cnidaria</taxon>
        <taxon>Anthozoa</taxon>
        <taxon>Hexacorallia</taxon>
        <taxon>Scleractinia</taxon>
        <taxon>Fungiina</taxon>
        <taxon>Poritidae</taxon>
        <taxon>Porites</taxon>
    </lineage>
</organism>
<dbReference type="Pfam" id="PF21549">
    <property type="entry name" value="PRDM2_PR"/>
    <property type="match status" value="1"/>
</dbReference>
<feature type="domain" description="C2H2-type" evidence="8">
    <location>
        <begin position="317"/>
        <end position="344"/>
    </location>
</feature>
<evidence type="ECO:0000256" key="1">
    <source>
        <dbReference type="ARBA" id="ARBA00022723"/>
    </source>
</evidence>
<keyword evidence="5" id="KW-0539">Nucleus</keyword>
<evidence type="ECO:0000256" key="3">
    <source>
        <dbReference type="ARBA" id="ARBA00022771"/>
    </source>
</evidence>
<dbReference type="Gene3D" id="2.170.270.10">
    <property type="entry name" value="SET domain"/>
    <property type="match status" value="1"/>
</dbReference>
<evidence type="ECO:0000259" key="9">
    <source>
        <dbReference type="PROSITE" id="PS50280"/>
    </source>
</evidence>
<feature type="domain" description="C2H2-type" evidence="8">
    <location>
        <begin position="554"/>
        <end position="576"/>
    </location>
</feature>
<comment type="caution">
    <text evidence="10">The sequence shown here is derived from an EMBL/GenBank/DDBJ whole genome shotgun (WGS) entry which is preliminary data.</text>
</comment>
<feature type="domain" description="C2H2-type" evidence="8">
    <location>
        <begin position="675"/>
        <end position="702"/>
    </location>
</feature>
<evidence type="ECO:0000313" key="10">
    <source>
        <dbReference type="EMBL" id="CAH3022323.1"/>
    </source>
</evidence>
<dbReference type="Pfam" id="PF00096">
    <property type="entry name" value="zf-C2H2"/>
    <property type="match status" value="7"/>
</dbReference>
<feature type="domain" description="C2H2-type" evidence="8">
    <location>
        <begin position="496"/>
        <end position="523"/>
    </location>
</feature>
<gene>
    <name evidence="10" type="ORF">PEVE_00014970</name>
</gene>
<dbReference type="PANTHER" id="PTHR24377">
    <property type="entry name" value="IP01015P-RELATED"/>
    <property type="match status" value="1"/>
</dbReference>
<keyword evidence="2" id="KW-0677">Repeat</keyword>
<evidence type="ECO:0000256" key="5">
    <source>
        <dbReference type="ARBA" id="ARBA00023242"/>
    </source>
</evidence>
<accession>A0ABN8M2K6</accession>
<sequence>METTIRHCLNLEYGRSCAFCMTGTVPPIEVLLLGGVSTLVIEQLSEFSATRIETTSLAVSVSSDTTHLGTIVMDSLPAGAPVRFIRDTETKLKAHHKSLARSSLPHGLFLMPSALGYGRLGVFTTKPIDGRVIFGPFKGRKLSSADVTAHIDYSNSWDVVKTETSEDYFTIDASDEQSSNWMRFVNCAHSEDQQNLVSFQQGGEIYYRTCKAIDSGSELLVWFDDFFYTKNSSTQAFHSSSCEGRNHFVCKNCNLVFLGPSYLHRHKERRCPMLSEISPLQTEDNTHVESTADNKTRTSERSVNTETTSAASPSKEYQCSQCDMSFKTSKLLLKHYRVHTDDFPYKCWTCGEGFRDKYSKLKHTEKHKGKLKCYDCGKRYSHKSAFQAHVCHGGASRGHKAFKCELCEKTFKNKDCLQNHMPTHSEVPQFSCDVCDKQYTHRSALYRHKRIHTLNDETSHRLTDPDIIRCIVCQKVFGDVNTLKVHQRTHSGERPFKCTQCGKYFAQGSTLVGHLRTHAAHPHKPFKCSDCGKCFARVADFHIHQRIHTGEKPYECDQCGKRFRLNSSLSKHRQVHLPVELRAANAKKNGSTVWNCEYCGKVFTINSHFRRHERTHTKPFKCAHCDKRFSRKEDLALHREAHSNEKHECWVCGKIFISFDKMRTHICIHTGERPYTCPVCEKGYICHKNFRRHVRSHKTPSS</sequence>
<dbReference type="InterPro" id="IPR013087">
    <property type="entry name" value="Znf_C2H2_type"/>
</dbReference>
<dbReference type="EMBL" id="CALNXI010000214">
    <property type="protein sequence ID" value="CAH3022323.1"/>
    <property type="molecule type" value="Genomic_DNA"/>
</dbReference>
<feature type="domain" description="C2H2-type" evidence="8">
    <location>
        <begin position="620"/>
        <end position="647"/>
    </location>
</feature>
<feature type="compositionally biased region" description="Polar residues" evidence="7">
    <location>
        <begin position="301"/>
        <end position="312"/>
    </location>
</feature>
<dbReference type="Gene3D" id="3.30.160.60">
    <property type="entry name" value="Classic Zinc Finger"/>
    <property type="match status" value="12"/>
</dbReference>
<feature type="domain" description="SET" evidence="9">
    <location>
        <begin position="97"/>
        <end position="224"/>
    </location>
</feature>
<name>A0ABN8M2K6_9CNID</name>
<dbReference type="PROSITE" id="PS50280">
    <property type="entry name" value="SET"/>
    <property type="match status" value="1"/>
</dbReference>
<feature type="domain" description="C2H2-type" evidence="8">
    <location>
        <begin position="402"/>
        <end position="429"/>
    </location>
</feature>
<dbReference type="InterPro" id="IPR046341">
    <property type="entry name" value="SET_dom_sf"/>
</dbReference>
<evidence type="ECO:0000256" key="4">
    <source>
        <dbReference type="ARBA" id="ARBA00022833"/>
    </source>
</evidence>
<feature type="domain" description="C2H2-type" evidence="8">
    <location>
        <begin position="594"/>
        <end position="621"/>
    </location>
</feature>
<evidence type="ECO:0000259" key="8">
    <source>
        <dbReference type="PROSITE" id="PS50157"/>
    </source>
</evidence>
<feature type="domain" description="C2H2-type" evidence="8">
    <location>
        <begin position="647"/>
        <end position="674"/>
    </location>
</feature>
<feature type="domain" description="C2H2-type" evidence="8">
    <location>
        <begin position="345"/>
        <end position="372"/>
    </location>
</feature>
<feature type="region of interest" description="Disordered" evidence="7">
    <location>
        <begin position="282"/>
        <end position="312"/>
    </location>
</feature>
<protein>
    <recommendedName>
        <fullName evidence="12">PRDM9</fullName>
    </recommendedName>
</protein>
<keyword evidence="1" id="KW-0479">Metal-binding</keyword>
<keyword evidence="4" id="KW-0862">Zinc</keyword>
<feature type="domain" description="C2H2-type" evidence="8">
    <location>
        <begin position="526"/>
        <end position="553"/>
    </location>
</feature>
<dbReference type="Pfam" id="PF13894">
    <property type="entry name" value="zf-C2H2_4"/>
    <property type="match status" value="1"/>
</dbReference>
<dbReference type="InterPro" id="IPR001214">
    <property type="entry name" value="SET_dom"/>
</dbReference>
<keyword evidence="3 6" id="KW-0863">Zinc-finger</keyword>